<dbReference type="CDD" id="cd04301">
    <property type="entry name" value="NAT_SF"/>
    <property type="match status" value="1"/>
</dbReference>
<keyword evidence="2" id="KW-0012">Acyltransferase</keyword>
<organism evidence="4 5">
    <name type="scientific">Saccharibacter floricola DSM 15669</name>
    <dbReference type="NCBI Taxonomy" id="1123227"/>
    <lineage>
        <taxon>Bacteria</taxon>
        <taxon>Pseudomonadati</taxon>
        <taxon>Pseudomonadota</taxon>
        <taxon>Alphaproteobacteria</taxon>
        <taxon>Acetobacterales</taxon>
        <taxon>Acetobacteraceae</taxon>
        <taxon>Saccharibacter</taxon>
    </lineage>
</organism>
<keyword evidence="5" id="KW-1185">Reference proteome</keyword>
<dbReference type="PROSITE" id="PS51186">
    <property type="entry name" value="GNAT"/>
    <property type="match status" value="1"/>
</dbReference>
<keyword evidence="1" id="KW-0808">Transferase</keyword>
<evidence type="ECO:0000259" key="3">
    <source>
        <dbReference type="PROSITE" id="PS51186"/>
    </source>
</evidence>
<dbReference type="Proteomes" id="UP001062901">
    <property type="component" value="Unassembled WGS sequence"/>
</dbReference>
<protein>
    <submittedName>
        <fullName evidence="4">Acetyltransferase</fullName>
    </submittedName>
</protein>
<feature type="domain" description="N-acetyltransferase" evidence="3">
    <location>
        <begin position="2"/>
        <end position="139"/>
    </location>
</feature>
<evidence type="ECO:0000256" key="2">
    <source>
        <dbReference type="ARBA" id="ARBA00023315"/>
    </source>
</evidence>
<comment type="caution">
    <text evidence="4">The sequence shown here is derived from an EMBL/GenBank/DDBJ whole genome shotgun (WGS) entry which is preliminary data.</text>
</comment>
<accession>A0ABQ0NYD0</accession>
<gene>
    <name evidence="4" type="ORF">AA15669_0886</name>
</gene>
<dbReference type="EMBL" id="BAQD01000011">
    <property type="protein sequence ID" value="GBQ06332.1"/>
    <property type="molecule type" value="Genomic_DNA"/>
</dbReference>
<sequence length="139" mass="15642">MSAFITVRSLCVDACLPIRQRVLWPKHTQEQCRVPDDDHGTHLGLYVEGELVGCGSLFTLNDQEIRLRKFAVLPEHQGQGLGSRLFNALISTARAHNATRLVFDARTSATDFYQKRGCQTVGDVFDKNGVPFIRMQRPL</sequence>
<evidence type="ECO:0000256" key="1">
    <source>
        <dbReference type="ARBA" id="ARBA00022679"/>
    </source>
</evidence>
<dbReference type="SUPFAM" id="SSF55729">
    <property type="entry name" value="Acyl-CoA N-acyltransferases (Nat)"/>
    <property type="match status" value="1"/>
</dbReference>
<dbReference type="InterPro" id="IPR000182">
    <property type="entry name" value="GNAT_dom"/>
</dbReference>
<name>A0ABQ0NYD0_9PROT</name>
<dbReference type="Gene3D" id="3.40.630.30">
    <property type="match status" value="1"/>
</dbReference>
<dbReference type="Pfam" id="PF13673">
    <property type="entry name" value="Acetyltransf_10"/>
    <property type="match status" value="1"/>
</dbReference>
<evidence type="ECO:0000313" key="5">
    <source>
        <dbReference type="Proteomes" id="UP001062901"/>
    </source>
</evidence>
<dbReference type="InterPro" id="IPR050832">
    <property type="entry name" value="Bact_Acetyltransf"/>
</dbReference>
<dbReference type="RefSeq" id="WP_018980600.1">
    <property type="nucleotide sequence ID" value="NZ_BAQD01000011.1"/>
</dbReference>
<dbReference type="PANTHER" id="PTHR43877">
    <property type="entry name" value="AMINOALKYLPHOSPHONATE N-ACETYLTRANSFERASE-RELATED-RELATED"/>
    <property type="match status" value="1"/>
</dbReference>
<dbReference type="InterPro" id="IPR016181">
    <property type="entry name" value="Acyl_CoA_acyltransferase"/>
</dbReference>
<evidence type="ECO:0000313" key="4">
    <source>
        <dbReference type="EMBL" id="GBQ06332.1"/>
    </source>
</evidence>
<reference evidence="4" key="1">
    <citation type="submission" date="2013-04" db="EMBL/GenBank/DDBJ databases">
        <title>The genome sequencing project of 58 acetic acid bacteria.</title>
        <authorList>
            <person name="Okamoto-Kainuma A."/>
            <person name="Ishikawa M."/>
            <person name="Umino S."/>
            <person name="Koizumi Y."/>
            <person name="Shiwa Y."/>
            <person name="Yoshikawa H."/>
            <person name="Matsutani M."/>
            <person name="Matsushita K."/>
        </authorList>
    </citation>
    <scope>NUCLEOTIDE SEQUENCE</scope>
    <source>
        <strain evidence="4">DSM 15669</strain>
    </source>
</reference>
<proteinExistence type="predicted"/>